<accession>A0A820NRE2</accession>
<organism evidence="1 2">
    <name type="scientific">Rotaria sordida</name>
    <dbReference type="NCBI Taxonomy" id="392033"/>
    <lineage>
        <taxon>Eukaryota</taxon>
        <taxon>Metazoa</taxon>
        <taxon>Spiralia</taxon>
        <taxon>Gnathifera</taxon>
        <taxon>Rotifera</taxon>
        <taxon>Eurotatoria</taxon>
        <taxon>Bdelloidea</taxon>
        <taxon>Philodinida</taxon>
        <taxon>Philodinidae</taxon>
        <taxon>Rotaria</taxon>
    </lineage>
</organism>
<name>A0A820NRE2_9BILA</name>
<protein>
    <submittedName>
        <fullName evidence="1">Uncharacterized protein</fullName>
    </submittedName>
</protein>
<gene>
    <name evidence="1" type="ORF">FNK824_LOCUS43792</name>
</gene>
<reference evidence="1" key="1">
    <citation type="submission" date="2021-02" db="EMBL/GenBank/DDBJ databases">
        <authorList>
            <person name="Nowell W R."/>
        </authorList>
    </citation>
    <scope>NUCLEOTIDE SEQUENCE</scope>
</reference>
<sequence>MHTLMSTSRKKDVARKFISGAEVGV</sequence>
<comment type="caution">
    <text evidence="1">The sequence shown here is derived from an EMBL/GenBank/DDBJ whole genome shotgun (WGS) entry which is preliminary data.</text>
</comment>
<dbReference type="AlphaFoldDB" id="A0A820NRE2"/>
<dbReference type="Proteomes" id="UP000663874">
    <property type="component" value="Unassembled WGS sequence"/>
</dbReference>
<evidence type="ECO:0000313" key="1">
    <source>
        <dbReference type="EMBL" id="CAF4396166.1"/>
    </source>
</evidence>
<evidence type="ECO:0000313" key="2">
    <source>
        <dbReference type="Proteomes" id="UP000663874"/>
    </source>
</evidence>
<feature type="non-terminal residue" evidence="1">
    <location>
        <position position="25"/>
    </location>
</feature>
<proteinExistence type="predicted"/>
<dbReference type="EMBL" id="CAJOBE010064274">
    <property type="protein sequence ID" value="CAF4396166.1"/>
    <property type="molecule type" value="Genomic_DNA"/>
</dbReference>